<dbReference type="InterPro" id="IPR020904">
    <property type="entry name" value="Sc_DH/Rdtase_CS"/>
</dbReference>
<dbReference type="OrthoDB" id="9803333at2"/>
<evidence type="ECO:0000256" key="3">
    <source>
        <dbReference type="RuleBase" id="RU000363"/>
    </source>
</evidence>
<dbReference type="AlphaFoldDB" id="A0A544SRI0"/>
<evidence type="ECO:0000256" key="1">
    <source>
        <dbReference type="ARBA" id="ARBA00006484"/>
    </source>
</evidence>
<evidence type="ECO:0000313" key="4">
    <source>
        <dbReference type="EMBL" id="TQR07783.1"/>
    </source>
</evidence>
<proteinExistence type="inferred from homology"/>
<dbReference type="Pfam" id="PF00106">
    <property type="entry name" value="adh_short"/>
    <property type="match status" value="1"/>
</dbReference>
<gene>
    <name evidence="4" type="ORF">FG383_17490</name>
</gene>
<dbReference type="EMBL" id="VDGG01000050">
    <property type="protein sequence ID" value="TQR07783.1"/>
    <property type="molecule type" value="Genomic_DNA"/>
</dbReference>
<dbReference type="PRINTS" id="PR00080">
    <property type="entry name" value="SDRFAMILY"/>
</dbReference>
<dbReference type="PROSITE" id="PS00061">
    <property type="entry name" value="ADH_SHORT"/>
    <property type="match status" value="1"/>
</dbReference>
<dbReference type="PRINTS" id="PR00081">
    <property type="entry name" value="GDHRDH"/>
</dbReference>
<dbReference type="PANTHER" id="PTHR42879:SF2">
    <property type="entry name" value="3-OXOACYL-[ACYL-CARRIER-PROTEIN] REDUCTASE FABG"/>
    <property type="match status" value="1"/>
</dbReference>
<organism evidence="4 5">
    <name type="scientific">Psychrobacillus soli</name>
    <dbReference type="NCBI Taxonomy" id="1543965"/>
    <lineage>
        <taxon>Bacteria</taxon>
        <taxon>Bacillati</taxon>
        <taxon>Bacillota</taxon>
        <taxon>Bacilli</taxon>
        <taxon>Bacillales</taxon>
        <taxon>Bacillaceae</taxon>
        <taxon>Psychrobacillus</taxon>
    </lineage>
</organism>
<dbReference type="SUPFAM" id="SSF51735">
    <property type="entry name" value="NAD(P)-binding Rossmann-fold domains"/>
    <property type="match status" value="1"/>
</dbReference>
<keyword evidence="5" id="KW-1185">Reference proteome</keyword>
<dbReference type="GO" id="GO:0016491">
    <property type="term" value="F:oxidoreductase activity"/>
    <property type="evidence" value="ECO:0007669"/>
    <property type="project" value="UniProtKB-KW"/>
</dbReference>
<keyword evidence="2" id="KW-0560">Oxidoreductase</keyword>
<dbReference type="NCBIfam" id="NF005559">
    <property type="entry name" value="PRK07231.1"/>
    <property type="match status" value="1"/>
</dbReference>
<reference evidence="4 5" key="1">
    <citation type="submission" date="2019-05" db="EMBL/GenBank/DDBJ databases">
        <title>Psychrobacillus vulpis sp. nov., a new species isolated from feces of a red fox that inhabits in The Tablas de Daimiel Natural Park, Albacete, Spain.</title>
        <authorList>
            <person name="Rodriguez M."/>
            <person name="Reina J.C."/>
            <person name="Bejar V."/>
            <person name="Llamas I."/>
        </authorList>
    </citation>
    <scope>NUCLEOTIDE SEQUENCE [LARGE SCALE GENOMIC DNA]</scope>
    <source>
        <strain evidence="4 5">NHI-2</strain>
    </source>
</reference>
<dbReference type="GO" id="GO:0032787">
    <property type="term" value="P:monocarboxylic acid metabolic process"/>
    <property type="evidence" value="ECO:0007669"/>
    <property type="project" value="UniProtKB-ARBA"/>
</dbReference>
<name>A0A544SRI0_9BACI</name>
<dbReference type="FunFam" id="3.40.50.720:FF:000173">
    <property type="entry name" value="3-oxoacyl-[acyl-carrier protein] reductase"/>
    <property type="match status" value="1"/>
</dbReference>
<comment type="caution">
    <text evidence="4">The sequence shown here is derived from an EMBL/GenBank/DDBJ whole genome shotgun (WGS) entry which is preliminary data.</text>
</comment>
<protein>
    <submittedName>
        <fullName evidence="4">SDR family oxidoreductase</fullName>
    </submittedName>
</protein>
<dbReference type="PANTHER" id="PTHR42879">
    <property type="entry name" value="3-OXOACYL-(ACYL-CARRIER-PROTEIN) REDUCTASE"/>
    <property type="match status" value="1"/>
</dbReference>
<dbReference type="InterPro" id="IPR036291">
    <property type="entry name" value="NAD(P)-bd_dom_sf"/>
</dbReference>
<dbReference type="CDD" id="cd05233">
    <property type="entry name" value="SDR_c"/>
    <property type="match status" value="1"/>
</dbReference>
<dbReference type="InterPro" id="IPR050259">
    <property type="entry name" value="SDR"/>
</dbReference>
<dbReference type="Gene3D" id="3.40.50.720">
    <property type="entry name" value="NAD(P)-binding Rossmann-like Domain"/>
    <property type="match status" value="1"/>
</dbReference>
<sequence length="254" mass="27577">MEGSHMENKVAIITGGTSGIGEDIAFKFAENGCRIVVVGRNEERGNRIVDRIKADGGEAIFVKADVSQSSDCDSLFKTVLKEYGTVDILVNNAGTMRNMPITDMKDEDWDDIIRVNLKSYFLYCRAAIGIMKEKGYGRIINISSRGWLGGTAQCNYAASKGGIVSLTRSLALETARMGITVNCVAPGMIDTPLHRQSTVEEVGFRMSSQPMGKVGTPRQVTNIVEYFAGEENWFTTGQVLYVCGGMSVLASLSS</sequence>
<dbReference type="NCBIfam" id="NF009466">
    <property type="entry name" value="PRK12826.1-2"/>
    <property type="match status" value="1"/>
</dbReference>
<evidence type="ECO:0000256" key="2">
    <source>
        <dbReference type="ARBA" id="ARBA00023002"/>
    </source>
</evidence>
<dbReference type="InterPro" id="IPR002347">
    <property type="entry name" value="SDR_fam"/>
</dbReference>
<accession>A0A544SRI0</accession>
<dbReference type="Proteomes" id="UP000318937">
    <property type="component" value="Unassembled WGS sequence"/>
</dbReference>
<evidence type="ECO:0000313" key="5">
    <source>
        <dbReference type="Proteomes" id="UP000318937"/>
    </source>
</evidence>
<comment type="similarity">
    <text evidence="1 3">Belongs to the short-chain dehydrogenases/reductases (SDR) family.</text>
</comment>